<sequence>MIIFGLDFCLDNARIKNRCLHSLAVRTLPFQGGSAGSIPAGDASIRIKMKKILMAKSVALWLIENTKLTFRQISDFCGMHELQIEALANGEGNVAAVDPVMLGQLEKEEILRCETDQNASLIVNSKNFLVRKKAKTYVSLAKRKEIRNGVLWIVRSCPDLKDADIIKFIPTTKNTVCSIRLGTYWDMKSLVAKNPVFIGLCTQEDLDQLVALNEKRKYFFSKS</sequence>
<dbReference type="EMBL" id="AWTR02000091">
    <property type="protein sequence ID" value="ETZ06676.1"/>
    <property type="molecule type" value="Genomic_DNA"/>
</dbReference>
<protein>
    <recommendedName>
        <fullName evidence="3">DUF1013 domain-containing protein</fullName>
    </recommendedName>
</protein>
<gene>
    <name evidence="1" type="ORF">P618_201150</name>
</gene>
<organism evidence="1 2">
    <name type="scientific">Holospora obtusa F1</name>
    <dbReference type="NCBI Taxonomy" id="1399147"/>
    <lineage>
        <taxon>Bacteria</taxon>
        <taxon>Pseudomonadati</taxon>
        <taxon>Pseudomonadota</taxon>
        <taxon>Alphaproteobacteria</taxon>
        <taxon>Holosporales</taxon>
        <taxon>Holosporaceae</taxon>
        <taxon>Holospora</taxon>
    </lineage>
</organism>
<accession>W6TD82</accession>
<dbReference type="InterPro" id="IPR010421">
    <property type="entry name" value="TrcR"/>
</dbReference>
<dbReference type="AlphaFoldDB" id="W6TD82"/>
<comment type="caution">
    <text evidence="1">The sequence shown here is derived from an EMBL/GenBank/DDBJ whole genome shotgun (WGS) entry which is preliminary data.</text>
</comment>
<proteinExistence type="predicted"/>
<evidence type="ECO:0000313" key="2">
    <source>
        <dbReference type="Proteomes" id="UP000019112"/>
    </source>
</evidence>
<dbReference type="Pfam" id="PF06242">
    <property type="entry name" value="TrcR"/>
    <property type="match status" value="1"/>
</dbReference>
<keyword evidence="2" id="KW-1185">Reference proteome</keyword>
<evidence type="ECO:0008006" key="3">
    <source>
        <dbReference type="Google" id="ProtNLM"/>
    </source>
</evidence>
<dbReference type="eggNOG" id="COG3820">
    <property type="taxonomic scope" value="Bacteria"/>
</dbReference>
<dbReference type="Proteomes" id="UP000019112">
    <property type="component" value="Unassembled WGS sequence"/>
</dbReference>
<reference evidence="1 2" key="1">
    <citation type="journal article" date="2014" name="FEMS Microbiol. Lett.">
        <title>Draft genome sequences of three Holospora species (Holospora obtusa, Holospora undulata, and Holospora elegans), endonuclear symbiotic bacteria of the ciliate Paramecium caudatum.</title>
        <authorList>
            <person name="Dohra H."/>
            <person name="Tanaka K."/>
            <person name="Suzuki T."/>
            <person name="Fujishima M."/>
            <person name="Suzuki H."/>
        </authorList>
    </citation>
    <scope>NUCLEOTIDE SEQUENCE [LARGE SCALE GENOMIC DNA]</scope>
    <source>
        <strain evidence="1 2">F1</strain>
    </source>
</reference>
<evidence type="ECO:0000313" key="1">
    <source>
        <dbReference type="EMBL" id="ETZ06676.1"/>
    </source>
</evidence>
<name>W6TD82_HOLOB</name>
<dbReference type="STRING" id="1399147.P618_201150"/>